<name>A0AB39PS44_9ACTN</name>
<feature type="compositionally biased region" description="Low complexity" evidence="6">
    <location>
        <begin position="325"/>
        <end position="338"/>
    </location>
</feature>
<feature type="region of interest" description="C-terminal hotdog fold" evidence="4">
    <location>
        <begin position="1767"/>
        <end position="1910"/>
    </location>
</feature>
<evidence type="ECO:0000256" key="5">
    <source>
        <dbReference type="RuleBase" id="RU003694"/>
    </source>
</evidence>
<protein>
    <submittedName>
        <fullName evidence="9">SDR family oxidoreductase</fullName>
    </submittedName>
</protein>
<dbReference type="Gene3D" id="3.40.50.720">
    <property type="entry name" value="NAD(P)-binding Rossmann-like Domain"/>
    <property type="match status" value="2"/>
</dbReference>
<feature type="domain" description="Ketosynthase family 3 (KS3)" evidence="7">
    <location>
        <begin position="360"/>
        <end position="798"/>
    </location>
</feature>
<dbReference type="InterPro" id="IPR036291">
    <property type="entry name" value="NAD(P)-bd_dom_sf"/>
</dbReference>
<dbReference type="Pfam" id="PF00109">
    <property type="entry name" value="ketoacyl-synt"/>
    <property type="match status" value="3"/>
</dbReference>
<evidence type="ECO:0000256" key="2">
    <source>
        <dbReference type="ARBA" id="ARBA00022553"/>
    </source>
</evidence>
<keyword evidence="1" id="KW-0596">Phosphopantetheine</keyword>
<keyword evidence="2" id="KW-0597">Phosphoprotein</keyword>
<dbReference type="GO" id="GO:0016491">
    <property type="term" value="F:oxidoreductase activity"/>
    <property type="evidence" value="ECO:0007669"/>
    <property type="project" value="UniProtKB-KW"/>
</dbReference>
<dbReference type="CDD" id="cd00833">
    <property type="entry name" value="PKS"/>
    <property type="match status" value="1"/>
</dbReference>
<dbReference type="PRINTS" id="PR00080">
    <property type="entry name" value="SDRFAMILY"/>
</dbReference>
<dbReference type="Pfam" id="PF02801">
    <property type="entry name" value="Ketoacyl-synt_C"/>
    <property type="match status" value="1"/>
</dbReference>
<dbReference type="PANTHER" id="PTHR43775">
    <property type="entry name" value="FATTY ACID SYNTHASE"/>
    <property type="match status" value="1"/>
</dbReference>
<dbReference type="InterPro" id="IPR057326">
    <property type="entry name" value="KR_dom"/>
</dbReference>
<dbReference type="SMART" id="SM00825">
    <property type="entry name" value="PKS_KS"/>
    <property type="match status" value="1"/>
</dbReference>
<accession>A0AB39PS44</accession>
<evidence type="ECO:0000259" key="7">
    <source>
        <dbReference type="PROSITE" id="PS52004"/>
    </source>
</evidence>
<dbReference type="RefSeq" id="WP_369166434.1">
    <property type="nucleotide sequence ID" value="NZ_CP163439.1"/>
</dbReference>
<feature type="domain" description="PKS/mFAS DH" evidence="8">
    <location>
        <begin position="1630"/>
        <end position="1910"/>
    </location>
</feature>
<proteinExistence type="inferred from homology"/>
<dbReference type="InterPro" id="IPR049900">
    <property type="entry name" value="PKS_mFAS_DH"/>
</dbReference>
<dbReference type="FunFam" id="3.40.50.720:FF:000084">
    <property type="entry name" value="Short-chain dehydrogenase reductase"/>
    <property type="match status" value="1"/>
</dbReference>
<dbReference type="InterPro" id="IPR050091">
    <property type="entry name" value="PKS_NRPS_Biosynth_Enz"/>
</dbReference>
<feature type="region of interest" description="Disordered" evidence="6">
    <location>
        <begin position="272"/>
        <end position="356"/>
    </location>
</feature>
<dbReference type="EMBL" id="CP163439">
    <property type="protein sequence ID" value="XDQ31943.1"/>
    <property type="molecule type" value="Genomic_DNA"/>
</dbReference>
<dbReference type="GO" id="GO:0006633">
    <property type="term" value="P:fatty acid biosynthetic process"/>
    <property type="evidence" value="ECO:0007669"/>
    <property type="project" value="TreeGrafter"/>
</dbReference>
<dbReference type="PROSITE" id="PS52019">
    <property type="entry name" value="PKS_MFAS_DH"/>
    <property type="match status" value="1"/>
</dbReference>
<dbReference type="PROSITE" id="PS52004">
    <property type="entry name" value="KS3_2"/>
    <property type="match status" value="1"/>
</dbReference>
<dbReference type="InterPro" id="IPR013968">
    <property type="entry name" value="PKS_KR"/>
</dbReference>
<evidence type="ECO:0000256" key="1">
    <source>
        <dbReference type="ARBA" id="ARBA00022450"/>
    </source>
</evidence>
<dbReference type="GO" id="GO:0004312">
    <property type="term" value="F:fatty acid synthase activity"/>
    <property type="evidence" value="ECO:0007669"/>
    <property type="project" value="TreeGrafter"/>
</dbReference>
<feature type="active site" description="Proton donor; for dehydratase activity" evidence="4">
    <location>
        <position position="1827"/>
    </location>
</feature>
<evidence type="ECO:0000256" key="3">
    <source>
        <dbReference type="ARBA" id="ARBA00023002"/>
    </source>
</evidence>
<feature type="active site" description="Proton acceptor; for dehydratase activity" evidence="4">
    <location>
        <position position="1662"/>
    </location>
</feature>
<dbReference type="Gene3D" id="3.10.129.110">
    <property type="entry name" value="Polyketide synthase dehydratase"/>
    <property type="match status" value="1"/>
</dbReference>
<dbReference type="SUPFAM" id="SSF53901">
    <property type="entry name" value="Thiolase-like"/>
    <property type="match status" value="3"/>
</dbReference>
<dbReference type="PANTHER" id="PTHR43775:SF37">
    <property type="entry name" value="SI:DKEY-61P9.11"/>
    <property type="match status" value="1"/>
</dbReference>
<dbReference type="InterPro" id="IPR042104">
    <property type="entry name" value="PKS_dehydratase_sf"/>
</dbReference>
<comment type="similarity">
    <text evidence="5">Belongs to the thiolase-like superfamily. Beta-ketoacyl-ACP synthases family.</text>
</comment>
<reference evidence="9" key="1">
    <citation type="submission" date="2024-07" db="EMBL/GenBank/DDBJ databases">
        <authorList>
            <person name="Yu S.T."/>
        </authorList>
    </citation>
    <scope>NUCLEOTIDE SEQUENCE</scope>
    <source>
        <strain evidence="9">R28</strain>
    </source>
</reference>
<dbReference type="InterPro" id="IPR014031">
    <property type="entry name" value="Ketoacyl_synth_C"/>
</dbReference>
<dbReference type="CDD" id="cd05359">
    <property type="entry name" value="ChcA_like_SDR_c"/>
    <property type="match status" value="1"/>
</dbReference>
<evidence type="ECO:0000256" key="4">
    <source>
        <dbReference type="PROSITE-ProRule" id="PRU01363"/>
    </source>
</evidence>
<dbReference type="SMART" id="SM00822">
    <property type="entry name" value="PKS_KR"/>
    <property type="match status" value="1"/>
</dbReference>
<keyword evidence="5" id="KW-0808">Transferase</keyword>
<dbReference type="Pfam" id="PF13561">
    <property type="entry name" value="adh_short_C2"/>
    <property type="match status" value="1"/>
</dbReference>
<dbReference type="Gene3D" id="3.40.47.10">
    <property type="match status" value="2"/>
</dbReference>
<dbReference type="InterPro" id="IPR016039">
    <property type="entry name" value="Thiolase-like"/>
</dbReference>
<keyword evidence="3" id="KW-0560">Oxidoreductase</keyword>
<evidence type="ECO:0000259" key="8">
    <source>
        <dbReference type="PROSITE" id="PS52019"/>
    </source>
</evidence>
<dbReference type="InterPro" id="IPR020841">
    <property type="entry name" value="PKS_Beta-ketoAc_synthase_dom"/>
</dbReference>
<dbReference type="PRINTS" id="PR00081">
    <property type="entry name" value="GDHRDH"/>
</dbReference>
<dbReference type="InterPro" id="IPR002347">
    <property type="entry name" value="SDR_fam"/>
</dbReference>
<feature type="region of interest" description="N-terminal hotdog fold" evidence="4">
    <location>
        <begin position="1630"/>
        <end position="1754"/>
    </location>
</feature>
<evidence type="ECO:0000313" key="9">
    <source>
        <dbReference type="EMBL" id="XDQ31943.1"/>
    </source>
</evidence>
<evidence type="ECO:0000256" key="6">
    <source>
        <dbReference type="SAM" id="MobiDB-lite"/>
    </source>
</evidence>
<dbReference type="Pfam" id="PF08659">
    <property type="entry name" value="KR"/>
    <property type="match status" value="1"/>
</dbReference>
<gene>
    <name evidence="9" type="ORF">AB5J49_00395</name>
</gene>
<organism evidence="9">
    <name type="scientific">Streptomyces sp. R28</name>
    <dbReference type="NCBI Taxonomy" id="3238628"/>
    <lineage>
        <taxon>Bacteria</taxon>
        <taxon>Bacillati</taxon>
        <taxon>Actinomycetota</taxon>
        <taxon>Actinomycetes</taxon>
        <taxon>Kitasatosporales</taxon>
        <taxon>Streptomycetaceae</taxon>
        <taxon>Streptomyces</taxon>
    </lineage>
</organism>
<dbReference type="SUPFAM" id="SSF51735">
    <property type="entry name" value="NAD(P)-binding Rossmann-fold domains"/>
    <property type="match status" value="2"/>
</dbReference>
<feature type="compositionally biased region" description="Pro residues" evidence="6">
    <location>
        <begin position="344"/>
        <end position="354"/>
    </location>
</feature>
<sequence length="1910" mass="200289">MKTGHGPGDLTGKVVLVTGGARGVGEAISRAFAARGAHVVVNYFHSRQEAPALLESILATGGSGELIRASVAVRAQVEDMFNQVKARHGGLDILVNNAGAGALGSVDEIDDRYWERAWTADLRGSLWCAQQAARLMDSRGGGAIVNVSSIGGGSLVMHGFSACGTAKAAVEALTRYLAVEYASRGIRVNTATCGVLDSPVVDGFPEADRFKDRVREATPLGERLGRAEEVAEVVAFLASPAASWVTGQNLLADGGLSLGAMLLAPGPDMGTRAQTGTVAARTAAPSIQAAPPAGSAVPRGEADRARQSEQAPHTALGPGTEAEDATPAAEPLPAPASAQTKAPSPTPAPGPAPDIEPDAEAVIAIVGMAAVVPGANSPDELRQVLDGEHHMFGRPSRFDADAFYSPDPAAEDRSYTRESGFITGFVPHPALRAELERDTLPSREDTTLWLRHGLHTALDGVTRAPGDRFFAAFGFTADGSQELEEHLVRSGYQRLLADEAAQGDSGTLRAALADHYRRGGTPAAECLPHRIGRNAVSGILPDATELVMVDTACSSSLYSIDLAVKALREGACSIAVSGGAFGYTARNVVLFSKLSGLSRSGEVRSFDRDASGVLFSDGAGVLVLKRLDRAQSDGDRILGVVDGIGLSCDGKGKAIYAPNQAGQEIALRRAYADSPSGPESVSWVIAHATGTQAGDSTELAGLHRVAGQGPPALLSSNKAIVGHTGWAAGAVSVVQALTGLAHGTVSPQRYLREPLPILDGSRFTPPTRPTALPGAQPHTVAVNAFGFGGTNAHLVIGQKTTGRRSRTALHTDRTVVVGTSYDLPGDPDSGAVTAWLRGTGPAPERGFGDDYPLPAFAEVPIPPPTLRNMDRTQIMLLRAYHRLPDPVRQVCNRLHDTTGVIAGHMGPTRQAIHYALRCYLGDLENTIGSGPEFTHISKKVRELVPPSTEDSFPGIMPNIISARLAALCDFHGLSTTIDTGPDAASDALRTAERHLRHGSLDLAVVAGVNGNSTPELAEALPASAQLAEGAFLLVLARESTAHEHGLPILARLRTTTGGADPSTRPSCRVPLADSGRSYLGADTMTAVFAHLAAPPGRTTIGSAADWGTQLHLDSTDEATPQPSTPALEHSRPKDPAAAPAPVWRMARRLAPAPPRSVREALAGVPADSILLVPDRGLLDGVPLPGTTTVVQAPPPPAPGTPLPDPASLAALLPTGERGHVRVVADLAATRTSPDDLTAVHRLRTLHDLAFLAAQQWHGGTGDSYGILLLDALREGVVHPSAGPFTGLVKSLAREAPDAAAFAVLTDERDTKRGLALLSEESGRHQDLSVSVHLGGERHAYTLGFAEPRAAVQPSLGRDSVVVAVGGGRGITAELLTALAGELGGPRIYVLGRTPPSPTATVVSRADFLAAERTRRPETGLAELITAHQRLRAAAETRRTLQRLAALCGPDRVTHLACDVTDPAAVQAAMDSVHRAHDRIDLLINASGVHQGGLVRTASLERVRRVRDTKILGYLNLHRTLADRPPRRWHNIGSLLAVLGWPGEADYCSGNELLNCTSRWARSFSDVAETTLAMALWDESGFAAEPVMRDLLRRQAALSGVSNHDGVRLYLDELASHDPDPEVVYLGKPEYALVVPPVLRKTAEGSLSFRPDASGDDGHLRHHLLRGEPVAPAALIAALACEAVRTANTGRVVTALRDLAFRLPLRAEPPTGHQLRAGTDGTVRVVSALRPPGGQAVVRERLHATITAELANRQPPAPSAVTPGTDGGLPVVPPWYREGGGPLFLSGPYASLDQVRVLARQATARFAPRLDTWEASFSRPGLPVLLLDAAIQLLFLLQEVDPSAPTPHTVRAAPVGIDRVELFTDRPDAALLAAHGDAISLVADADSASADALEPDGTVLLRVTGLTVRPA</sequence>
<feature type="region of interest" description="Disordered" evidence="6">
    <location>
        <begin position="1113"/>
        <end position="1139"/>
    </location>
</feature>
<dbReference type="InterPro" id="IPR014030">
    <property type="entry name" value="Ketoacyl_synth_N"/>
</dbReference>